<keyword evidence="1" id="KW-0472">Membrane</keyword>
<gene>
    <name evidence="2" type="primary">TBLA0C02830</name>
    <name evidence="2" type="ORF">TBLA_0C02830</name>
</gene>
<organism evidence="2 3">
    <name type="scientific">Henningerozyma blattae (strain ATCC 34711 / CBS 6284 / DSM 70876 / NBRC 10599 / NRRL Y-10934 / UCD 77-7)</name>
    <name type="common">Yeast</name>
    <name type="synonym">Tetrapisispora blattae</name>
    <dbReference type="NCBI Taxonomy" id="1071380"/>
    <lineage>
        <taxon>Eukaryota</taxon>
        <taxon>Fungi</taxon>
        <taxon>Dikarya</taxon>
        <taxon>Ascomycota</taxon>
        <taxon>Saccharomycotina</taxon>
        <taxon>Saccharomycetes</taxon>
        <taxon>Saccharomycetales</taxon>
        <taxon>Saccharomycetaceae</taxon>
        <taxon>Henningerozyma</taxon>
    </lineage>
</organism>
<sequence length="178" mass="21541">MRLYFFIFFVILLLKIPITWDTRYFDLFYIPITQTLYFIDPTNEKYAKFSFWGSLLFGMHSIIYRIYVTIYSCNYHYEGLKEDILLNCQSYIKSLTFSLIVNSMNIIFGFYTLHYPKLHFTRMMLIPSSIMMIIDWYLFWTDIFGKIITVFSIILSIVFNVLIGIWFKKFFFARCIDA</sequence>
<dbReference type="Proteomes" id="UP000002866">
    <property type="component" value="Chromosome 3"/>
</dbReference>
<feature type="transmembrane region" description="Helical" evidence="1">
    <location>
        <begin position="119"/>
        <end position="140"/>
    </location>
</feature>
<evidence type="ECO:0000313" key="3">
    <source>
        <dbReference type="Proteomes" id="UP000002866"/>
    </source>
</evidence>
<dbReference type="RefSeq" id="XP_004179608.1">
    <property type="nucleotide sequence ID" value="XM_004179560.1"/>
</dbReference>
<keyword evidence="3" id="KW-1185">Reference proteome</keyword>
<dbReference type="InParanoid" id="I2H137"/>
<dbReference type="GeneID" id="14495069"/>
<keyword evidence="1" id="KW-0812">Transmembrane</keyword>
<dbReference type="AlphaFoldDB" id="I2H137"/>
<name>I2H137_HENB6</name>
<feature type="transmembrane region" description="Helical" evidence="1">
    <location>
        <begin position="91"/>
        <end position="113"/>
    </location>
</feature>
<proteinExistence type="predicted"/>
<dbReference type="KEGG" id="tbl:TBLA_0C02830"/>
<dbReference type="EMBL" id="HE806318">
    <property type="protein sequence ID" value="CCH60089.1"/>
    <property type="molecule type" value="Genomic_DNA"/>
</dbReference>
<protein>
    <submittedName>
        <fullName evidence="2">Uncharacterized protein</fullName>
    </submittedName>
</protein>
<accession>I2H137</accession>
<feature type="transmembrane region" description="Helical" evidence="1">
    <location>
        <begin position="49"/>
        <end position="70"/>
    </location>
</feature>
<reference evidence="2 3" key="1">
    <citation type="journal article" date="2011" name="Proc. Natl. Acad. Sci. U.S.A.">
        <title>Evolutionary erosion of yeast sex chromosomes by mating-type switching accidents.</title>
        <authorList>
            <person name="Gordon J.L."/>
            <person name="Armisen D."/>
            <person name="Proux-Wera E."/>
            <person name="Oheigeartaigh S.S."/>
            <person name="Byrne K.P."/>
            <person name="Wolfe K.H."/>
        </authorList>
    </citation>
    <scope>NUCLEOTIDE SEQUENCE [LARGE SCALE GENOMIC DNA]</scope>
    <source>
        <strain evidence="3">ATCC 34711 / CBS 6284 / DSM 70876 / NBRC 10599 / NRRL Y-10934 / UCD 77-7</strain>
    </source>
</reference>
<keyword evidence="1" id="KW-1133">Transmembrane helix</keyword>
<evidence type="ECO:0000256" key="1">
    <source>
        <dbReference type="SAM" id="Phobius"/>
    </source>
</evidence>
<evidence type="ECO:0000313" key="2">
    <source>
        <dbReference type="EMBL" id="CCH60089.1"/>
    </source>
</evidence>
<feature type="transmembrane region" description="Helical" evidence="1">
    <location>
        <begin position="147"/>
        <end position="167"/>
    </location>
</feature>
<dbReference type="HOGENOM" id="CLU_1511591_0_0_1"/>